<feature type="domain" description="Peptide methionine sulphoxide reductase MsrA" evidence="5">
    <location>
        <begin position="5"/>
        <end position="157"/>
    </location>
</feature>
<dbReference type="GO" id="GO:0033744">
    <property type="term" value="F:L-methionine:thioredoxin-disulfide S-oxidoreductase activity"/>
    <property type="evidence" value="ECO:0007669"/>
    <property type="project" value="RHEA"/>
</dbReference>
<accession>A0A4R1GF12</accession>
<evidence type="ECO:0000313" key="6">
    <source>
        <dbReference type="EMBL" id="TCK06618.1"/>
    </source>
</evidence>
<dbReference type="SUPFAM" id="SSF55068">
    <property type="entry name" value="Peptide methionine sulfoxide reductase"/>
    <property type="match status" value="1"/>
</dbReference>
<comment type="catalytic activity">
    <reaction evidence="2 4">
        <text>L-methionyl-[protein] + [thioredoxin]-disulfide + H2O = L-methionyl-(S)-S-oxide-[protein] + [thioredoxin]-dithiol</text>
        <dbReference type="Rhea" id="RHEA:14217"/>
        <dbReference type="Rhea" id="RHEA-COMP:10698"/>
        <dbReference type="Rhea" id="RHEA-COMP:10700"/>
        <dbReference type="Rhea" id="RHEA-COMP:12313"/>
        <dbReference type="Rhea" id="RHEA-COMP:12315"/>
        <dbReference type="ChEBI" id="CHEBI:15377"/>
        <dbReference type="ChEBI" id="CHEBI:16044"/>
        <dbReference type="ChEBI" id="CHEBI:29950"/>
        <dbReference type="ChEBI" id="CHEBI:44120"/>
        <dbReference type="ChEBI" id="CHEBI:50058"/>
        <dbReference type="EC" id="1.8.4.11"/>
    </reaction>
</comment>
<dbReference type="InterPro" id="IPR036509">
    <property type="entry name" value="Met_Sox_Rdtase_MsrA_sf"/>
</dbReference>
<dbReference type="PANTHER" id="PTHR43774">
    <property type="entry name" value="PEPTIDE METHIONINE SULFOXIDE REDUCTASE"/>
    <property type="match status" value="1"/>
</dbReference>
<name>A0A4R1GF12_9BACT</name>
<feature type="active site" evidence="4">
    <location>
        <position position="12"/>
    </location>
</feature>
<dbReference type="RefSeq" id="WP_132525325.1">
    <property type="nucleotide sequence ID" value="NZ_SMFV01000001.1"/>
</dbReference>
<comment type="similarity">
    <text evidence="4">Belongs to the MsrA Met sulfoxide reductase family.</text>
</comment>
<comment type="caution">
    <text evidence="6">The sequence shown here is derived from an EMBL/GenBank/DDBJ whole genome shotgun (WGS) entry which is preliminary data.</text>
</comment>
<dbReference type="InterPro" id="IPR002569">
    <property type="entry name" value="Met_Sox_Rdtase_MsrA_dom"/>
</dbReference>
<dbReference type="PANTHER" id="PTHR43774:SF1">
    <property type="entry name" value="PEPTIDE METHIONINE SULFOXIDE REDUCTASE MSRA 2"/>
    <property type="match status" value="1"/>
</dbReference>
<dbReference type="NCBIfam" id="TIGR00401">
    <property type="entry name" value="msrA"/>
    <property type="match status" value="1"/>
</dbReference>
<dbReference type="Proteomes" id="UP000295777">
    <property type="component" value="Unassembled WGS sequence"/>
</dbReference>
<dbReference type="Pfam" id="PF01625">
    <property type="entry name" value="PMSR"/>
    <property type="match status" value="1"/>
</dbReference>
<dbReference type="OrthoDB" id="4174719at2"/>
<comment type="function">
    <text evidence="4">Has an important function as a repair enzyme for proteins that have been inactivated by oxidation. Catalyzes the reversible oxidation-reduction of methionine sulfoxide in proteins to methionine.</text>
</comment>
<sequence>MRLKKATFAGGCFWCLEEAFSGLPGVKEVIPGYAGGDKENPTYEEVCSGKTGHVEAVQVTYDPEVISYRELLITFWTAIDPTDPGGQFTDRGSQYRTVIFYHDEEQKELALRSKEILERSGLFSEPIATEIKPFKNFYPAEEYHHRYFEKEPLAYYHYKVGSGRKTYCEIVWDKKGGRKILEENL</sequence>
<reference evidence="6 7" key="1">
    <citation type="submission" date="2019-03" db="EMBL/GenBank/DDBJ databases">
        <title>Genomic Encyclopedia of Archaeal and Bacterial Type Strains, Phase II (KMG-II): from individual species to whole genera.</title>
        <authorList>
            <person name="Goeker M."/>
        </authorList>
    </citation>
    <scope>NUCLEOTIDE SEQUENCE [LARGE SCALE GENOMIC DNA]</scope>
    <source>
        <strain evidence="6 7">DSM 24425</strain>
    </source>
</reference>
<dbReference type="EC" id="1.8.4.11" evidence="4"/>
<keyword evidence="7" id="KW-1185">Reference proteome</keyword>
<evidence type="ECO:0000259" key="5">
    <source>
        <dbReference type="Pfam" id="PF01625"/>
    </source>
</evidence>
<keyword evidence="1 4" id="KW-0560">Oxidoreductase</keyword>
<protein>
    <recommendedName>
        <fullName evidence="4">Peptide methionine sulfoxide reductase MsrA</fullName>
        <shortName evidence="4">Protein-methionine-S-oxide reductase</shortName>
        <ecNumber evidence="4">1.8.4.11</ecNumber>
    </recommendedName>
    <alternativeName>
        <fullName evidence="4">Peptide-methionine (S)-S-oxide reductase</fullName>
        <shortName evidence="4">Peptide Met(O) reductase</shortName>
    </alternativeName>
</protein>
<evidence type="ECO:0000256" key="4">
    <source>
        <dbReference type="HAMAP-Rule" id="MF_01401"/>
    </source>
</evidence>
<evidence type="ECO:0000256" key="3">
    <source>
        <dbReference type="ARBA" id="ARBA00048782"/>
    </source>
</evidence>
<organism evidence="6 7">
    <name type="scientific">Phorcysia thermohydrogeniphila</name>
    <dbReference type="NCBI Taxonomy" id="936138"/>
    <lineage>
        <taxon>Bacteria</taxon>
        <taxon>Pseudomonadati</taxon>
        <taxon>Aquificota</taxon>
        <taxon>Aquificia</taxon>
        <taxon>Desulfurobacteriales</taxon>
        <taxon>Desulfurobacteriaceae</taxon>
        <taxon>Phorcysia</taxon>
    </lineage>
</organism>
<evidence type="ECO:0000313" key="7">
    <source>
        <dbReference type="Proteomes" id="UP000295777"/>
    </source>
</evidence>
<evidence type="ECO:0000256" key="2">
    <source>
        <dbReference type="ARBA" id="ARBA00047806"/>
    </source>
</evidence>
<comment type="catalytic activity">
    <reaction evidence="3 4">
        <text>[thioredoxin]-disulfide + L-methionine + H2O = L-methionine (S)-S-oxide + [thioredoxin]-dithiol</text>
        <dbReference type="Rhea" id="RHEA:19993"/>
        <dbReference type="Rhea" id="RHEA-COMP:10698"/>
        <dbReference type="Rhea" id="RHEA-COMP:10700"/>
        <dbReference type="ChEBI" id="CHEBI:15377"/>
        <dbReference type="ChEBI" id="CHEBI:29950"/>
        <dbReference type="ChEBI" id="CHEBI:50058"/>
        <dbReference type="ChEBI" id="CHEBI:57844"/>
        <dbReference type="ChEBI" id="CHEBI:58772"/>
        <dbReference type="EC" id="1.8.4.11"/>
    </reaction>
</comment>
<dbReference type="AlphaFoldDB" id="A0A4R1GF12"/>
<gene>
    <name evidence="4" type="primary">msrA</name>
    <name evidence="6" type="ORF">CLV27_0421</name>
</gene>
<dbReference type="EMBL" id="SMFV01000001">
    <property type="protein sequence ID" value="TCK06618.1"/>
    <property type="molecule type" value="Genomic_DNA"/>
</dbReference>
<proteinExistence type="inferred from homology"/>
<dbReference type="HAMAP" id="MF_01401">
    <property type="entry name" value="MsrA"/>
    <property type="match status" value="1"/>
</dbReference>
<evidence type="ECO:0000256" key="1">
    <source>
        <dbReference type="ARBA" id="ARBA00023002"/>
    </source>
</evidence>
<dbReference type="Gene3D" id="3.30.1060.10">
    <property type="entry name" value="Peptide methionine sulphoxide reductase MsrA"/>
    <property type="match status" value="1"/>
</dbReference>
<dbReference type="GO" id="GO:0008113">
    <property type="term" value="F:peptide-methionine (S)-S-oxide reductase activity"/>
    <property type="evidence" value="ECO:0007669"/>
    <property type="project" value="UniProtKB-UniRule"/>
</dbReference>